<evidence type="ECO:0000256" key="1">
    <source>
        <dbReference type="SAM" id="MobiDB-lite"/>
    </source>
</evidence>
<organism evidence="2 3">
    <name type="scientific">Stenotrophomonas chelatiphaga</name>
    <dbReference type="NCBI Taxonomy" id="517011"/>
    <lineage>
        <taxon>Bacteria</taxon>
        <taxon>Pseudomonadati</taxon>
        <taxon>Pseudomonadota</taxon>
        <taxon>Gammaproteobacteria</taxon>
        <taxon>Lysobacterales</taxon>
        <taxon>Lysobacteraceae</taxon>
        <taxon>Stenotrophomonas</taxon>
    </lineage>
</organism>
<dbReference type="PATRIC" id="fig|517011.3.peg.2183"/>
<gene>
    <name evidence="2" type="ORF">ABB28_11425</name>
</gene>
<evidence type="ECO:0000313" key="2">
    <source>
        <dbReference type="EMBL" id="KRG73252.1"/>
    </source>
</evidence>
<evidence type="ECO:0000313" key="3">
    <source>
        <dbReference type="Proteomes" id="UP000051386"/>
    </source>
</evidence>
<feature type="region of interest" description="Disordered" evidence="1">
    <location>
        <begin position="1"/>
        <end position="32"/>
    </location>
</feature>
<reference evidence="2 3" key="1">
    <citation type="submission" date="2015-05" db="EMBL/GenBank/DDBJ databases">
        <title>Genome sequencing and analysis of members of genus Stenotrophomonas.</title>
        <authorList>
            <person name="Patil P.P."/>
            <person name="Midha S."/>
            <person name="Patil P.B."/>
        </authorList>
    </citation>
    <scope>NUCLEOTIDE SEQUENCE [LARGE SCALE GENOMIC DNA]</scope>
    <source>
        <strain evidence="2 3">DSM 21508</strain>
    </source>
</reference>
<sequence>MDDDRSVASFAAENEGTPLISTDPPSAERRKDQDDLLVVTDDHFQALRQSQTDAQEEVKPEVEALDIEDDDESPFIEGELFDTTPRFELREARRARKVLANRELEAVGNEQVSTQARPGQRRVAFADYQLQSVFDPGATVDASVRAPISRSLAKVHDGKAIGAHVPLPLLPQLDDTPLIGSRTFESSFATHWDGELTTLEDKPAQRTFRTEEGEDSGFVVHSAFHEERDDAATHAEMGKITWTDLGRDDETAEPAEPDVGDALRQLQRLQELHRQMDAALRRNQELNEDIGVYF</sequence>
<proteinExistence type="predicted"/>
<comment type="caution">
    <text evidence="2">The sequence shown here is derived from an EMBL/GenBank/DDBJ whole genome shotgun (WGS) entry which is preliminary data.</text>
</comment>
<keyword evidence="3" id="KW-1185">Reference proteome</keyword>
<dbReference type="AlphaFoldDB" id="A0A0R0D5X3"/>
<dbReference type="Proteomes" id="UP000051386">
    <property type="component" value="Unassembled WGS sequence"/>
</dbReference>
<protein>
    <submittedName>
        <fullName evidence="2">Uncharacterized protein</fullName>
    </submittedName>
</protein>
<name>A0A0R0D5X3_9GAMM</name>
<accession>A0A0R0D5X3</accession>
<dbReference type="EMBL" id="LDJK01000050">
    <property type="protein sequence ID" value="KRG73252.1"/>
    <property type="molecule type" value="Genomic_DNA"/>
</dbReference>